<dbReference type="FunFam" id="1.25.40.10:FF:000189">
    <property type="entry name" value="Tetratricopeptide repeat domain 25"/>
    <property type="match status" value="1"/>
</dbReference>
<dbReference type="InterPro" id="IPR019734">
    <property type="entry name" value="TPR_rpt"/>
</dbReference>
<keyword evidence="2" id="KW-0963">Cytoplasm</keyword>
<sequence>MYDDDDEPEGPKSSFTTYLSEGNVHFNQGEYKKALDSYSQALELQPGYKVCLVQRSKCYLRLGDPDAALRDAEESLAEDKEYNKGLYQKAEALYSKGDFEYALLYYHRGYKLRQDQEEFKLGIQKAQEAIDNAIGSKAKVKLENKGIYHFLLNKMKLKRQRATASLPLRQQEINNRQRTEEKTLKVQLNQKKLSRSC</sequence>
<dbReference type="InterPro" id="IPR011990">
    <property type="entry name" value="TPR-like_helical_dom_sf"/>
</dbReference>
<dbReference type="GO" id="GO:0005930">
    <property type="term" value="C:axoneme"/>
    <property type="evidence" value="ECO:0007669"/>
    <property type="project" value="UniProtKB-SubCell"/>
</dbReference>
<reference evidence="10" key="1">
    <citation type="submission" date="2023-01" db="EMBL/GenBank/DDBJ databases">
        <title>Genome assembly of the deep-sea coral Lophelia pertusa.</title>
        <authorList>
            <person name="Herrera S."/>
            <person name="Cordes E."/>
        </authorList>
    </citation>
    <scope>NUCLEOTIDE SEQUENCE</scope>
    <source>
        <strain evidence="10">USNM1676648</strain>
        <tissue evidence="10">Polyp</tissue>
    </source>
</reference>
<evidence type="ECO:0000256" key="6">
    <source>
        <dbReference type="ARBA" id="ARBA00023273"/>
    </source>
</evidence>
<protein>
    <recommendedName>
        <fullName evidence="7">Outer dynein arm-docking complex subunit 4</fullName>
    </recommendedName>
    <alternativeName>
        <fullName evidence="8">Tetratricopeptide repeat protein 25</fullName>
    </alternativeName>
</protein>
<dbReference type="AlphaFoldDB" id="A0A9X0A3A5"/>
<evidence type="ECO:0000256" key="8">
    <source>
        <dbReference type="ARBA" id="ARBA00034143"/>
    </source>
</evidence>
<keyword evidence="3" id="KW-0677">Repeat</keyword>
<gene>
    <name evidence="10" type="primary">TTC25_1</name>
    <name evidence="10" type="ORF">OS493_015005</name>
</gene>
<dbReference type="Pfam" id="PF13432">
    <property type="entry name" value="TPR_16"/>
    <property type="match status" value="1"/>
</dbReference>
<evidence type="ECO:0000313" key="10">
    <source>
        <dbReference type="EMBL" id="KAJ7392059.1"/>
    </source>
</evidence>
<dbReference type="Pfam" id="PF00515">
    <property type="entry name" value="TPR_1"/>
    <property type="match status" value="1"/>
</dbReference>
<dbReference type="PROSITE" id="PS50005">
    <property type="entry name" value="TPR"/>
    <property type="match status" value="1"/>
</dbReference>
<accession>A0A9X0A3A5</accession>
<dbReference type="PANTHER" id="PTHR23040:SF1">
    <property type="entry name" value="OUTER DYNEIN ARM-DOCKING COMPLEX SUBUNIT 4"/>
    <property type="match status" value="1"/>
</dbReference>
<comment type="caution">
    <text evidence="10">The sequence shown here is derived from an EMBL/GenBank/DDBJ whole genome shotgun (WGS) entry which is preliminary data.</text>
</comment>
<keyword evidence="4 9" id="KW-0802">TPR repeat</keyword>
<dbReference type="Gene3D" id="1.25.40.10">
    <property type="entry name" value="Tetratricopeptide repeat domain"/>
    <property type="match status" value="1"/>
</dbReference>
<dbReference type="PANTHER" id="PTHR23040">
    <property type="match status" value="1"/>
</dbReference>
<evidence type="ECO:0000313" key="11">
    <source>
        <dbReference type="Proteomes" id="UP001163046"/>
    </source>
</evidence>
<evidence type="ECO:0000256" key="2">
    <source>
        <dbReference type="ARBA" id="ARBA00022490"/>
    </source>
</evidence>
<dbReference type="EMBL" id="MU825403">
    <property type="protein sequence ID" value="KAJ7392059.1"/>
    <property type="molecule type" value="Genomic_DNA"/>
</dbReference>
<comment type="subcellular location">
    <subcellularLocation>
        <location evidence="1">Cytoplasm</location>
        <location evidence="1">Cytoskeleton</location>
        <location evidence="1">Cilium axoneme</location>
    </subcellularLocation>
</comment>
<evidence type="ECO:0000256" key="3">
    <source>
        <dbReference type="ARBA" id="ARBA00022737"/>
    </source>
</evidence>
<organism evidence="10 11">
    <name type="scientific">Desmophyllum pertusum</name>
    <dbReference type="NCBI Taxonomy" id="174260"/>
    <lineage>
        <taxon>Eukaryota</taxon>
        <taxon>Metazoa</taxon>
        <taxon>Cnidaria</taxon>
        <taxon>Anthozoa</taxon>
        <taxon>Hexacorallia</taxon>
        <taxon>Scleractinia</taxon>
        <taxon>Caryophylliina</taxon>
        <taxon>Caryophylliidae</taxon>
        <taxon>Desmophyllum</taxon>
    </lineage>
</organism>
<evidence type="ECO:0000256" key="7">
    <source>
        <dbReference type="ARBA" id="ARBA00034139"/>
    </source>
</evidence>
<evidence type="ECO:0000256" key="9">
    <source>
        <dbReference type="PROSITE-ProRule" id="PRU00339"/>
    </source>
</evidence>
<feature type="repeat" description="TPR" evidence="9">
    <location>
        <begin position="15"/>
        <end position="48"/>
    </location>
</feature>
<dbReference type="InterPro" id="IPR040111">
    <property type="entry name" value="ODAD4"/>
</dbReference>
<keyword evidence="11" id="KW-1185">Reference proteome</keyword>
<keyword evidence="5" id="KW-0206">Cytoskeleton</keyword>
<dbReference type="SUPFAM" id="SSF48452">
    <property type="entry name" value="TPR-like"/>
    <property type="match status" value="1"/>
</dbReference>
<dbReference type="PROSITE" id="PS50293">
    <property type="entry name" value="TPR_REGION"/>
    <property type="match status" value="1"/>
</dbReference>
<dbReference type="OrthoDB" id="10268002at2759"/>
<keyword evidence="6" id="KW-0966">Cell projection</keyword>
<evidence type="ECO:0000256" key="4">
    <source>
        <dbReference type="ARBA" id="ARBA00022803"/>
    </source>
</evidence>
<evidence type="ECO:0000256" key="5">
    <source>
        <dbReference type="ARBA" id="ARBA00023212"/>
    </source>
</evidence>
<evidence type="ECO:0000256" key="1">
    <source>
        <dbReference type="ARBA" id="ARBA00004430"/>
    </source>
</evidence>
<proteinExistence type="predicted"/>
<name>A0A9X0A3A5_9CNID</name>
<dbReference type="SMART" id="SM00028">
    <property type="entry name" value="TPR"/>
    <property type="match status" value="3"/>
</dbReference>
<dbReference type="Proteomes" id="UP001163046">
    <property type="component" value="Unassembled WGS sequence"/>
</dbReference>